<gene>
    <name evidence="1" type="ORF">M431DRAFT_20378</name>
</gene>
<accession>A0A2T3ZYL1</accession>
<organism evidence="1 2">
    <name type="scientific">Trichoderma harzianum CBS 226.95</name>
    <dbReference type="NCBI Taxonomy" id="983964"/>
    <lineage>
        <taxon>Eukaryota</taxon>
        <taxon>Fungi</taxon>
        <taxon>Dikarya</taxon>
        <taxon>Ascomycota</taxon>
        <taxon>Pezizomycotina</taxon>
        <taxon>Sordariomycetes</taxon>
        <taxon>Hypocreomycetidae</taxon>
        <taxon>Hypocreales</taxon>
        <taxon>Hypocreaceae</taxon>
        <taxon>Trichoderma</taxon>
    </lineage>
</organism>
<dbReference type="GeneID" id="36621923"/>
<evidence type="ECO:0000313" key="1">
    <source>
        <dbReference type="EMBL" id="PTB49904.1"/>
    </source>
</evidence>
<name>A0A2T3ZYL1_TRIHA</name>
<sequence length="224" mass="24868">MNFFKKSYFLAPTWDLDPSEIALGSVIADITTPQMFISNKDLPTEIDKKIHSWEVKGCSGGMKHWRKGGIGLFTTLLQAIKSYFAISYVSTLSSEFKYTCELIETRTFALSPQFVAKAAADPAVATFLKTGDKVFIITGVKIAKTLDIITIKVMENSTIVQASAGIPIPDLQIKAEAGQDHGRYHTHTQRIDGPILFAFQVARLRLNRKNVPTIEDYAGMEIHP</sequence>
<dbReference type="RefSeq" id="XP_024769581.1">
    <property type="nucleotide sequence ID" value="XM_024913362.1"/>
</dbReference>
<dbReference type="EMBL" id="KZ679690">
    <property type="protein sequence ID" value="PTB49904.1"/>
    <property type="molecule type" value="Genomic_DNA"/>
</dbReference>
<evidence type="ECO:0000313" key="2">
    <source>
        <dbReference type="Proteomes" id="UP000241690"/>
    </source>
</evidence>
<protein>
    <submittedName>
        <fullName evidence="1">Uncharacterized protein</fullName>
    </submittedName>
</protein>
<keyword evidence="2" id="KW-1185">Reference proteome</keyword>
<proteinExistence type="predicted"/>
<dbReference type="STRING" id="983964.A0A2T3ZYL1"/>
<reference evidence="1 2" key="1">
    <citation type="submission" date="2016-07" db="EMBL/GenBank/DDBJ databases">
        <title>Multiple horizontal gene transfer events from other fungi enriched the ability of initially mycotrophic Trichoderma (Ascomycota) to feed on dead plant biomass.</title>
        <authorList>
            <consortium name="DOE Joint Genome Institute"/>
            <person name="Aerts A."/>
            <person name="Atanasova L."/>
            <person name="Chenthamara K."/>
            <person name="Zhang J."/>
            <person name="Grujic M."/>
            <person name="Henrissat B."/>
            <person name="Kuo A."/>
            <person name="Salamov A."/>
            <person name="Lipzen A."/>
            <person name="Labutti K."/>
            <person name="Barry K."/>
            <person name="Miao Y."/>
            <person name="Rahimi M.J."/>
            <person name="Shen Q."/>
            <person name="Grigoriev I.V."/>
            <person name="Kubicek C.P."/>
            <person name="Druzhinina I.S."/>
        </authorList>
    </citation>
    <scope>NUCLEOTIDE SEQUENCE [LARGE SCALE GENOMIC DNA]</scope>
    <source>
        <strain evidence="1 2">CBS 226.95</strain>
    </source>
</reference>
<dbReference type="Proteomes" id="UP000241690">
    <property type="component" value="Unassembled WGS sequence"/>
</dbReference>
<dbReference type="AlphaFoldDB" id="A0A2T3ZYL1"/>